<dbReference type="Proteomes" id="UP000290815">
    <property type="component" value="Chromosome"/>
</dbReference>
<feature type="transmembrane region" description="Helical" evidence="2">
    <location>
        <begin position="235"/>
        <end position="255"/>
    </location>
</feature>
<dbReference type="InterPro" id="IPR000600">
    <property type="entry name" value="ROK"/>
</dbReference>
<dbReference type="AlphaFoldDB" id="A0A449AUT4"/>
<keyword evidence="2" id="KW-0812">Transmembrane</keyword>
<gene>
    <name evidence="3" type="primary">glcK</name>
    <name evidence="3" type="ORF">NCTC10194_00232</name>
</gene>
<dbReference type="EMBL" id="LR215024">
    <property type="protein sequence ID" value="VEU70230.1"/>
    <property type="molecule type" value="Genomic_DNA"/>
</dbReference>
<organism evidence="3 4">
    <name type="scientific">Mycoplasmopsis glycophila</name>
    <dbReference type="NCBI Taxonomy" id="171285"/>
    <lineage>
        <taxon>Bacteria</taxon>
        <taxon>Bacillati</taxon>
        <taxon>Mycoplasmatota</taxon>
        <taxon>Mycoplasmoidales</taxon>
        <taxon>Metamycoplasmataceae</taxon>
        <taxon>Mycoplasmopsis</taxon>
    </lineage>
</organism>
<dbReference type="PANTHER" id="PTHR18964:SF149">
    <property type="entry name" value="BIFUNCTIONAL UDP-N-ACETYLGLUCOSAMINE 2-EPIMERASE_N-ACETYLMANNOSAMINE KINASE"/>
    <property type="match status" value="1"/>
</dbReference>
<dbReference type="SUPFAM" id="SSF53067">
    <property type="entry name" value="Actin-like ATPase domain"/>
    <property type="match status" value="1"/>
</dbReference>
<dbReference type="PANTHER" id="PTHR18964">
    <property type="entry name" value="ROK (REPRESSOR, ORF, KINASE) FAMILY"/>
    <property type="match status" value="1"/>
</dbReference>
<accession>A0A449AUT4</accession>
<evidence type="ECO:0000313" key="4">
    <source>
        <dbReference type="Proteomes" id="UP000290815"/>
    </source>
</evidence>
<proteinExistence type="inferred from homology"/>
<reference evidence="3 4" key="1">
    <citation type="submission" date="2019-01" db="EMBL/GenBank/DDBJ databases">
        <authorList>
            <consortium name="Pathogen Informatics"/>
        </authorList>
    </citation>
    <scope>NUCLEOTIDE SEQUENCE [LARGE SCALE GENOMIC DNA]</scope>
    <source>
        <strain evidence="3 4">NCTC10194</strain>
    </source>
</reference>
<dbReference type="Gene3D" id="3.30.420.40">
    <property type="match status" value="2"/>
</dbReference>
<evidence type="ECO:0000313" key="3">
    <source>
        <dbReference type="EMBL" id="VEU70230.1"/>
    </source>
</evidence>
<dbReference type="Pfam" id="PF00480">
    <property type="entry name" value="ROK"/>
    <property type="match status" value="1"/>
</dbReference>
<comment type="similarity">
    <text evidence="1">Belongs to the ROK (NagC/XylR) family.</text>
</comment>
<dbReference type="EC" id="2.7.1.2" evidence="3"/>
<evidence type="ECO:0000256" key="2">
    <source>
        <dbReference type="SAM" id="Phobius"/>
    </source>
</evidence>
<keyword evidence="2" id="KW-0472">Membrane</keyword>
<name>A0A449AUT4_9BACT</name>
<dbReference type="InterPro" id="IPR043129">
    <property type="entry name" value="ATPase_NBD"/>
</dbReference>
<keyword evidence="2" id="KW-1133">Transmembrane helix</keyword>
<dbReference type="KEGG" id="mgly:NCTC10194_00232"/>
<evidence type="ECO:0000256" key="1">
    <source>
        <dbReference type="ARBA" id="ARBA00006479"/>
    </source>
</evidence>
<dbReference type="GO" id="GO:0004340">
    <property type="term" value="F:glucokinase activity"/>
    <property type="evidence" value="ECO:0007669"/>
    <property type="project" value="UniProtKB-EC"/>
</dbReference>
<sequence>MKNTINNSTFAAIDVGGTNTRFALFDEKGEIILKNKTATNYNDAGETLNWILKNIEEHKINYLALCIPGPSDYANGIVLKSPNLGASWENLDLKKYLLENSSYLKDVIFENDANAMAYANHKMNNCNKDEISQFFTISTGFGAGLVIDNKIYHGNKYYAEEIAQLPISAKPFFGEHRLLNPFALELHCSGTGIETKGKFYQIANSTKEVFELAKKENKVALEIIAEAKDALARTFAIFAGIIAPHYFFVGGSVALNSKKMIKEAFEEAKKMSDPNHFKETKLIFDKMGDDSALIGLYHLIKDKNSK</sequence>
<keyword evidence="3" id="KW-0418">Kinase</keyword>
<keyword evidence="4" id="KW-1185">Reference proteome</keyword>
<keyword evidence="3" id="KW-0808">Transferase</keyword>
<dbReference type="RefSeq" id="WP_027333665.1">
    <property type="nucleotide sequence ID" value="NZ_LR215024.1"/>
</dbReference>
<protein>
    <submittedName>
        <fullName evidence="3">Glucokinase</fullName>
        <ecNumber evidence="3">2.7.1.2</ecNumber>
    </submittedName>
</protein>